<dbReference type="Proteomes" id="UP000574390">
    <property type="component" value="Unassembled WGS sequence"/>
</dbReference>
<name>A0A7J6RAA5_PEROL</name>
<comment type="caution">
    <text evidence="1">The sequence shown here is derived from an EMBL/GenBank/DDBJ whole genome shotgun (WGS) entry which is preliminary data.</text>
</comment>
<reference evidence="1 2" key="1">
    <citation type="submission" date="2020-04" db="EMBL/GenBank/DDBJ databases">
        <title>Perkinsus olseni comparative genomics.</title>
        <authorList>
            <person name="Bogema D.R."/>
        </authorList>
    </citation>
    <scope>NUCLEOTIDE SEQUENCE [LARGE SCALE GENOMIC DNA]</scope>
    <source>
        <strain evidence="1">ATCC PRA-205</strain>
    </source>
</reference>
<organism evidence="1 2">
    <name type="scientific">Perkinsus olseni</name>
    <name type="common">Perkinsus atlanticus</name>
    <dbReference type="NCBI Taxonomy" id="32597"/>
    <lineage>
        <taxon>Eukaryota</taxon>
        <taxon>Sar</taxon>
        <taxon>Alveolata</taxon>
        <taxon>Perkinsozoa</taxon>
        <taxon>Perkinsea</taxon>
        <taxon>Perkinsida</taxon>
        <taxon>Perkinsidae</taxon>
        <taxon>Perkinsus</taxon>
    </lineage>
</organism>
<dbReference type="EMBL" id="JABANM010023788">
    <property type="protein sequence ID" value="KAF4717302.1"/>
    <property type="molecule type" value="Genomic_DNA"/>
</dbReference>
<protein>
    <submittedName>
        <fullName evidence="1">Uncharacterized protein</fullName>
    </submittedName>
</protein>
<gene>
    <name evidence="1" type="ORF">FOZ62_004761</name>
</gene>
<evidence type="ECO:0000313" key="1">
    <source>
        <dbReference type="EMBL" id="KAF4717302.1"/>
    </source>
</evidence>
<feature type="non-terminal residue" evidence="1">
    <location>
        <position position="104"/>
    </location>
</feature>
<proteinExistence type="predicted"/>
<dbReference type="AlphaFoldDB" id="A0A7J6RAA5"/>
<accession>A0A7J6RAA5</accession>
<feature type="non-terminal residue" evidence="1">
    <location>
        <position position="1"/>
    </location>
</feature>
<evidence type="ECO:0000313" key="2">
    <source>
        <dbReference type="Proteomes" id="UP000574390"/>
    </source>
</evidence>
<sequence length="104" mass="11624">VTIPRPSSSVGYWISSALNASRSTHSSSSASTTPMRGYSSSSIISFLRWRSNCMLRRASPGTLLTSQTTRMLWTSWPTLEWVYLLCWTRNVSYLGARIRTSAPS</sequence>